<evidence type="ECO:0000256" key="3">
    <source>
        <dbReference type="ARBA" id="ARBA00007970"/>
    </source>
</evidence>
<dbReference type="InterPro" id="IPR015424">
    <property type="entry name" value="PyrdxlP-dep_Trfase"/>
</dbReference>
<evidence type="ECO:0000256" key="8">
    <source>
        <dbReference type="ARBA" id="ARBA00047481"/>
    </source>
</evidence>
<evidence type="ECO:0000313" key="12">
    <source>
        <dbReference type="EMBL" id="TPW34373.1"/>
    </source>
</evidence>
<dbReference type="InterPro" id="IPR004839">
    <property type="entry name" value="Aminotransferase_I/II_large"/>
</dbReference>
<evidence type="ECO:0000256" key="10">
    <source>
        <dbReference type="SAM" id="MobiDB-lite"/>
    </source>
</evidence>
<feature type="domain" description="Aminotransferase class I/classII large" evidence="11">
    <location>
        <begin position="24"/>
        <end position="347"/>
    </location>
</feature>
<dbReference type="SUPFAM" id="SSF53383">
    <property type="entry name" value="PLP-dependent transferases"/>
    <property type="match status" value="1"/>
</dbReference>
<feature type="region of interest" description="Disordered" evidence="10">
    <location>
        <begin position="351"/>
        <end position="387"/>
    </location>
</feature>
<name>A0A506UMG1_9PROT</name>
<comment type="subunit">
    <text evidence="4 9">Homodimer.</text>
</comment>
<dbReference type="PANTHER" id="PTHR43643">
    <property type="entry name" value="HISTIDINOL-PHOSPHATE AMINOTRANSFERASE 2"/>
    <property type="match status" value="1"/>
</dbReference>
<keyword evidence="9" id="KW-0028">Amino-acid biosynthesis</keyword>
<evidence type="ECO:0000256" key="7">
    <source>
        <dbReference type="ARBA" id="ARBA00022898"/>
    </source>
</evidence>
<dbReference type="PANTHER" id="PTHR43643:SF3">
    <property type="entry name" value="HISTIDINOL-PHOSPHATE AMINOTRANSFERASE"/>
    <property type="match status" value="1"/>
</dbReference>
<comment type="similarity">
    <text evidence="3 9">Belongs to the class-II pyridoxal-phosphate-dependent aminotransferase family. Histidinol-phosphate aminotransferase subfamily.</text>
</comment>
<evidence type="ECO:0000256" key="1">
    <source>
        <dbReference type="ARBA" id="ARBA00001933"/>
    </source>
</evidence>
<keyword evidence="5 9" id="KW-0032">Aminotransferase</keyword>
<protein>
    <recommendedName>
        <fullName evidence="9">Histidinol-phosphate aminotransferase</fullName>
        <ecNumber evidence="9">2.6.1.9</ecNumber>
    </recommendedName>
    <alternativeName>
        <fullName evidence="9">Imidazole acetol-phosphate transaminase</fullName>
    </alternativeName>
</protein>
<organism evidence="12 13">
    <name type="scientific">Oecophyllibacter saccharovorans</name>
    <dbReference type="NCBI Taxonomy" id="2558360"/>
    <lineage>
        <taxon>Bacteria</taxon>
        <taxon>Pseudomonadati</taxon>
        <taxon>Pseudomonadota</taxon>
        <taxon>Alphaproteobacteria</taxon>
        <taxon>Acetobacterales</taxon>
        <taxon>Acetobacteraceae</taxon>
        <taxon>Oecophyllibacter</taxon>
    </lineage>
</organism>
<dbReference type="GO" id="GO:0000105">
    <property type="term" value="P:L-histidine biosynthetic process"/>
    <property type="evidence" value="ECO:0007669"/>
    <property type="project" value="UniProtKB-UniRule"/>
</dbReference>
<dbReference type="Gene3D" id="3.90.1150.10">
    <property type="entry name" value="Aspartate Aminotransferase, domain 1"/>
    <property type="match status" value="1"/>
</dbReference>
<dbReference type="InterPro" id="IPR015421">
    <property type="entry name" value="PyrdxlP-dep_Trfase_major"/>
</dbReference>
<accession>A0A506UMG1</accession>
<dbReference type="InterPro" id="IPR050106">
    <property type="entry name" value="HistidinolP_aminotransfase"/>
</dbReference>
<comment type="cofactor">
    <cofactor evidence="1 9">
        <name>pyridoxal 5'-phosphate</name>
        <dbReference type="ChEBI" id="CHEBI:597326"/>
    </cofactor>
</comment>
<evidence type="ECO:0000256" key="9">
    <source>
        <dbReference type="HAMAP-Rule" id="MF_01023"/>
    </source>
</evidence>
<evidence type="ECO:0000313" key="13">
    <source>
        <dbReference type="Proteomes" id="UP000315037"/>
    </source>
</evidence>
<proteinExistence type="inferred from homology"/>
<dbReference type="InterPro" id="IPR005861">
    <property type="entry name" value="HisP_aminotrans"/>
</dbReference>
<dbReference type="InterPro" id="IPR015422">
    <property type="entry name" value="PyrdxlP-dep_Trfase_small"/>
</dbReference>
<gene>
    <name evidence="9" type="primary">hisC</name>
    <name evidence="12" type="ORF">E3202_07755</name>
</gene>
<evidence type="ECO:0000256" key="6">
    <source>
        <dbReference type="ARBA" id="ARBA00022679"/>
    </source>
</evidence>
<dbReference type="UniPathway" id="UPA00031">
    <property type="reaction ID" value="UER00012"/>
</dbReference>
<comment type="pathway">
    <text evidence="2 9">Amino-acid biosynthesis; L-histidine biosynthesis; L-histidine from 5-phospho-alpha-D-ribose 1-diphosphate: step 7/9.</text>
</comment>
<dbReference type="CDD" id="cd00609">
    <property type="entry name" value="AAT_like"/>
    <property type="match status" value="1"/>
</dbReference>
<dbReference type="GO" id="GO:0030170">
    <property type="term" value="F:pyridoxal phosphate binding"/>
    <property type="evidence" value="ECO:0007669"/>
    <property type="project" value="InterPro"/>
</dbReference>
<dbReference type="GO" id="GO:0004400">
    <property type="term" value="F:histidinol-phosphate transaminase activity"/>
    <property type="evidence" value="ECO:0007669"/>
    <property type="project" value="UniProtKB-UniRule"/>
</dbReference>
<evidence type="ECO:0000256" key="4">
    <source>
        <dbReference type="ARBA" id="ARBA00011738"/>
    </source>
</evidence>
<feature type="compositionally biased region" description="Basic and acidic residues" evidence="10">
    <location>
        <begin position="351"/>
        <end position="366"/>
    </location>
</feature>
<dbReference type="HAMAP" id="MF_01023">
    <property type="entry name" value="HisC_aminotrans_2"/>
    <property type="match status" value="1"/>
</dbReference>
<evidence type="ECO:0000256" key="5">
    <source>
        <dbReference type="ARBA" id="ARBA00022576"/>
    </source>
</evidence>
<dbReference type="Pfam" id="PF00155">
    <property type="entry name" value="Aminotran_1_2"/>
    <property type="match status" value="1"/>
</dbReference>
<keyword evidence="13" id="KW-1185">Reference proteome</keyword>
<comment type="caution">
    <text evidence="12">The sequence shown here is derived from an EMBL/GenBank/DDBJ whole genome shotgun (WGS) entry which is preliminary data.</text>
</comment>
<keyword evidence="9" id="KW-0368">Histidine biosynthesis</keyword>
<reference evidence="12 13" key="1">
    <citation type="submission" date="2019-03" db="EMBL/GenBank/DDBJ databases">
        <title>The complete genome sequence of Neokomagataea sp. Jb2 NBRC113641.</title>
        <authorList>
            <person name="Chua K.-O."/>
            <person name="Chan K.-G."/>
            <person name="See-Too W.-S."/>
        </authorList>
    </citation>
    <scope>NUCLEOTIDE SEQUENCE [LARGE SCALE GENOMIC DNA]</scope>
    <source>
        <strain evidence="12 13">Jb2</strain>
    </source>
</reference>
<dbReference type="RefSeq" id="WP_165600961.1">
    <property type="nucleotide sequence ID" value="NZ_SORZ01000002.1"/>
</dbReference>
<dbReference type="Proteomes" id="UP000315037">
    <property type="component" value="Unassembled WGS sequence"/>
</dbReference>
<dbReference type="Gene3D" id="3.40.640.10">
    <property type="entry name" value="Type I PLP-dependent aspartate aminotransferase-like (Major domain)"/>
    <property type="match status" value="1"/>
</dbReference>
<comment type="catalytic activity">
    <reaction evidence="8 9">
        <text>L-histidinol phosphate + 2-oxoglutarate = 3-(imidazol-4-yl)-2-oxopropyl phosphate + L-glutamate</text>
        <dbReference type="Rhea" id="RHEA:23744"/>
        <dbReference type="ChEBI" id="CHEBI:16810"/>
        <dbReference type="ChEBI" id="CHEBI:29985"/>
        <dbReference type="ChEBI" id="CHEBI:57766"/>
        <dbReference type="ChEBI" id="CHEBI:57980"/>
        <dbReference type="EC" id="2.6.1.9"/>
    </reaction>
</comment>
<dbReference type="NCBIfam" id="TIGR01141">
    <property type="entry name" value="hisC"/>
    <property type="match status" value="1"/>
</dbReference>
<keyword evidence="6 9" id="KW-0808">Transferase</keyword>
<evidence type="ECO:0000259" key="11">
    <source>
        <dbReference type="Pfam" id="PF00155"/>
    </source>
</evidence>
<evidence type="ECO:0000256" key="2">
    <source>
        <dbReference type="ARBA" id="ARBA00005011"/>
    </source>
</evidence>
<dbReference type="EMBL" id="SORZ01000002">
    <property type="protein sequence ID" value="TPW34373.1"/>
    <property type="molecule type" value="Genomic_DNA"/>
</dbReference>
<keyword evidence="7 9" id="KW-0663">Pyridoxal phosphate</keyword>
<dbReference type="AlphaFoldDB" id="A0A506UMG1"/>
<feature type="modified residue" description="N6-(pyridoxal phosphate)lysine" evidence="9">
    <location>
        <position position="209"/>
    </location>
</feature>
<sequence length="387" mass="42224">MSRFWNKRVHALRPYVPGEQPSRPMVKLNTNESPYPPSPRALAAIRDAADENLRLYPDPEATALRQAIAARHGLGAENVFVGNGSDEVLAHAFRALLQDREPALFADVTYGFYPVYCALYDQPYQVIPLRPDFTLNVEDYVRPSGGIVIANPNAHTGLALPASALETLLEAQRECTVIIDEAYVDFGAQSAVGLIKRFDNLLVVRTLSKSSGLAGLRVGYALGAPGLIEGLNRVKDSFNSYPLSRTSQAGAIAAIEDVPWLQETVRRIAGTRDALAETLARSGFEVLPSRANFLLMRHPGQPAEKLAGDLRARGILVRHLSDTPRLQDWLRVTIGTEEECQVLVEALHEILRDAPEPEDETARDPEPAPDPAHGTASEPPAARTPAP</sequence>
<dbReference type="EC" id="2.6.1.9" evidence="9"/>